<dbReference type="PROSITE" id="PS50113">
    <property type="entry name" value="PAC"/>
    <property type="match status" value="3"/>
</dbReference>
<dbReference type="InterPro" id="IPR000160">
    <property type="entry name" value="GGDEF_dom"/>
</dbReference>
<gene>
    <name evidence="6" type="ORF">DES45_106136</name>
</gene>
<evidence type="ECO:0000313" key="6">
    <source>
        <dbReference type="EMBL" id="RDI57822.1"/>
    </source>
</evidence>
<dbReference type="InterPro" id="IPR000014">
    <property type="entry name" value="PAS"/>
</dbReference>
<dbReference type="InterPro" id="IPR035919">
    <property type="entry name" value="EAL_sf"/>
</dbReference>
<dbReference type="InterPro" id="IPR013656">
    <property type="entry name" value="PAS_4"/>
</dbReference>
<dbReference type="Gene3D" id="3.30.70.270">
    <property type="match status" value="1"/>
</dbReference>
<keyword evidence="7" id="KW-1185">Reference proteome</keyword>
<feature type="domain" description="PAC" evidence="3">
    <location>
        <begin position="252"/>
        <end position="304"/>
    </location>
</feature>
<evidence type="ECO:0000256" key="1">
    <source>
        <dbReference type="SAM" id="MobiDB-lite"/>
    </source>
</evidence>
<dbReference type="InterPro" id="IPR035965">
    <property type="entry name" value="PAS-like_dom_sf"/>
</dbReference>
<dbReference type="InterPro" id="IPR001633">
    <property type="entry name" value="EAL_dom"/>
</dbReference>
<dbReference type="InterPro" id="IPR043128">
    <property type="entry name" value="Rev_trsase/Diguanyl_cyclase"/>
</dbReference>
<dbReference type="Pfam" id="PF08447">
    <property type="entry name" value="PAS_3"/>
    <property type="match status" value="2"/>
</dbReference>
<dbReference type="NCBIfam" id="TIGR00229">
    <property type="entry name" value="sensory_box"/>
    <property type="match status" value="3"/>
</dbReference>
<dbReference type="Pfam" id="PF00990">
    <property type="entry name" value="GGDEF"/>
    <property type="match status" value="1"/>
</dbReference>
<dbReference type="InterPro" id="IPR001610">
    <property type="entry name" value="PAC"/>
</dbReference>
<dbReference type="OrthoDB" id="9814202at2"/>
<dbReference type="Pfam" id="PF00563">
    <property type="entry name" value="EAL"/>
    <property type="match status" value="1"/>
</dbReference>
<evidence type="ECO:0000259" key="3">
    <source>
        <dbReference type="PROSITE" id="PS50113"/>
    </source>
</evidence>
<dbReference type="SUPFAM" id="SSF141868">
    <property type="entry name" value="EAL domain-like"/>
    <property type="match status" value="1"/>
</dbReference>
<dbReference type="Proteomes" id="UP000254925">
    <property type="component" value="Unassembled WGS sequence"/>
</dbReference>
<evidence type="ECO:0000259" key="5">
    <source>
        <dbReference type="PROSITE" id="PS50887"/>
    </source>
</evidence>
<dbReference type="CDD" id="cd00130">
    <property type="entry name" value="PAS"/>
    <property type="match status" value="2"/>
</dbReference>
<dbReference type="PANTHER" id="PTHR44757:SF2">
    <property type="entry name" value="BIOFILM ARCHITECTURE MAINTENANCE PROTEIN MBAA"/>
    <property type="match status" value="1"/>
</dbReference>
<dbReference type="Gene3D" id="3.30.450.20">
    <property type="entry name" value="PAS domain"/>
    <property type="match status" value="4"/>
</dbReference>
<name>A0A370HIF0_9HYPH</name>
<reference evidence="6 7" key="1">
    <citation type="submission" date="2018-07" db="EMBL/GenBank/DDBJ databases">
        <title>Genomic Encyclopedia of Type Strains, Phase IV (KMG-IV): sequencing the most valuable type-strain genomes for metagenomic binning, comparative biology and taxonomic classification.</title>
        <authorList>
            <person name="Goeker M."/>
        </authorList>
    </citation>
    <scope>NUCLEOTIDE SEQUENCE [LARGE SCALE GENOMIC DNA]</scope>
    <source>
        <strain evidence="6 7">DSM 14364</strain>
    </source>
</reference>
<accession>A0A370HIF0</accession>
<dbReference type="SMART" id="SM00267">
    <property type="entry name" value="GGDEF"/>
    <property type="match status" value="1"/>
</dbReference>
<dbReference type="CDD" id="cd01948">
    <property type="entry name" value="EAL"/>
    <property type="match status" value="1"/>
</dbReference>
<feature type="domain" description="EAL" evidence="4">
    <location>
        <begin position="728"/>
        <end position="983"/>
    </location>
</feature>
<dbReference type="SUPFAM" id="SSF55785">
    <property type="entry name" value="PYP-like sensor domain (PAS domain)"/>
    <property type="match status" value="4"/>
</dbReference>
<evidence type="ECO:0000259" key="2">
    <source>
        <dbReference type="PROSITE" id="PS50112"/>
    </source>
</evidence>
<dbReference type="PANTHER" id="PTHR44757">
    <property type="entry name" value="DIGUANYLATE CYCLASE DGCP"/>
    <property type="match status" value="1"/>
</dbReference>
<dbReference type="SMART" id="SM00052">
    <property type="entry name" value="EAL"/>
    <property type="match status" value="1"/>
</dbReference>
<dbReference type="EMBL" id="QQBB01000006">
    <property type="protein sequence ID" value="RDI57822.1"/>
    <property type="molecule type" value="Genomic_DNA"/>
</dbReference>
<dbReference type="PROSITE" id="PS50112">
    <property type="entry name" value="PAS"/>
    <property type="match status" value="3"/>
</dbReference>
<dbReference type="InterPro" id="IPR013655">
    <property type="entry name" value="PAS_fold_3"/>
</dbReference>
<dbReference type="SUPFAM" id="SSF55073">
    <property type="entry name" value="Nucleotide cyclase"/>
    <property type="match status" value="1"/>
</dbReference>
<feature type="region of interest" description="Disordered" evidence="1">
    <location>
        <begin position="1"/>
        <end position="37"/>
    </location>
</feature>
<dbReference type="Gene3D" id="3.20.20.450">
    <property type="entry name" value="EAL domain"/>
    <property type="match status" value="1"/>
</dbReference>
<sequence length="993" mass="111074">MRTMATSSGRAWRARQLRRSHKQPAPAEPRLQSRTPALTSRVAAAVPARQSPLGDQKRPPHHLSHDLKTFMEGTTDCVFVLDRQWRLAFLNTRAISELKAGAALIGASLWDALPDLAGSTFEDHYRRAMSERTTQRFEAYYAPLASWFEVHAVPVDSGLSVFFRNINERIAAADALREQERQLATVFGQTMVGIIHRGLDGRVLMVNQRWCELVGRSKDEIARLPFLAETHPEDAAWNSPLLEKHIRTGEPFQIEKRFMRPDGSVVWVAVNVSFVRDEAGKVISMIAVAEDIDDRKAAENEVREGRNLFQVAIDSVQDLVFVKDGEGRFVLTNRRLKEIYGSLEGMRVHDHFPQDAAEEFHAADQHVIATGAVSTVDEQISVDGEIRTFQMVKVPWRQDGDIIGVIGVSRDMTEHRAAELELRESRRQLATLIDNLPGLVYRCALTAPWPFSFMSEGAEALTGYTAAEFMENKFGWADIVHPDDLDQLDRSTRDAVEERRPFSEIYRIITRSGETRWVMERGQCIYDAAGAPSFLEGFISDITQQRQTEERLRWVAHHDSLTGAPNRVLFQERLEHALRRSGEAGRKVGLLLLDVDHLKEINDSLGHDAGDALLQVTARRLTTALRSTDMVARNGGDEFAIILPDIESEQELWTIIRPVLEQLQEPFSYAGRAIDCRASIGASIWPDHAKEATDLHKQADVALYTAKAAGRGRMMVFRPSMRAGAERRVQMRSNARGAIKERRIEPFYQPKVHMDSGELAGFEALLRWRNPEGRIETPATIKAAFDDPQLAVAIGQQMHELVFDDLRRWLDAGHRVGHVAINASAAEFRGNNFAEGILERLRTAGIPTHHLELEVTETVFLGRGAEHVERALRTLSLEGVRISLDDFGTGYASLSHLKQFPVDVIKIDRSFVQDLADDPDDTAILQAVLNLGRALGLTTVAEGIETEIQAAYLRAQGCDLGQGHLFGRAIPRTKIPGLIATWDPIATPAKATA</sequence>
<feature type="domain" description="GGDEF" evidence="5">
    <location>
        <begin position="586"/>
        <end position="719"/>
    </location>
</feature>
<dbReference type="SMART" id="SM00086">
    <property type="entry name" value="PAC"/>
    <property type="match status" value="3"/>
</dbReference>
<dbReference type="NCBIfam" id="TIGR00254">
    <property type="entry name" value="GGDEF"/>
    <property type="match status" value="1"/>
</dbReference>
<proteinExistence type="predicted"/>
<dbReference type="SMART" id="SM00091">
    <property type="entry name" value="PAS"/>
    <property type="match status" value="4"/>
</dbReference>
<dbReference type="GO" id="GO:0003824">
    <property type="term" value="F:catalytic activity"/>
    <property type="evidence" value="ECO:0007669"/>
    <property type="project" value="UniProtKB-ARBA"/>
</dbReference>
<dbReference type="FunFam" id="3.30.70.270:FF:000001">
    <property type="entry name" value="Diguanylate cyclase domain protein"/>
    <property type="match status" value="1"/>
</dbReference>
<dbReference type="PROSITE" id="PS50883">
    <property type="entry name" value="EAL"/>
    <property type="match status" value="1"/>
</dbReference>
<feature type="domain" description="PAS" evidence="2">
    <location>
        <begin position="425"/>
        <end position="499"/>
    </location>
</feature>
<dbReference type="Pfam" id="PF08448">
    <property type="entry name" value="PAS_4"/>
    <property type="match status" value="2"/>
</dbReference>
<organism evidence="6 7">
    <name type="scientific">Microvirga subterranea</name>
    <dbReference type="NCBI Taxonomy" id="186651"/>
    <lineage>
        <taxon>Bacteria</taxon>
        <taxon>Pseudomonadati</taxon>
        <taxon>Pseudomonadota</taxon>
        <taxon>Alphaproteobacteria</taxon>
        <taxon>Hyphomicrobiales</taxon>
        <taxon>Methylobacteriaceae</taxon>
        <taxon>Microvirga</taxon>
    </lineage>
</organism>
<feature type="domain" description="PAC" evidence="3">
    <location>
        <begin position="502"/>
        <end position="554"/>
    </location>
</feature>
<dbReference type="AlphaFoldDB" id="A0A370HIF0"/>
<dbReference type="InterPro" id="IPR000700">
    <property type="entry name" value="PAS-assoc_C"/>
</dbReference>
<feature type="domain" description="PAS" evidence="2">
    <location>
        <begin position="179"/>
        <end position="249"/>
    </location>
</feature>
<comment type="caution">
    <text evidence="6">The sequence shown here is derived from an EMBL/GenBank/DDBJ whole genome shotgun (WGS) entry which is preliminary data.</text>
</comment>
<dbReference type="InterPro" id="IPR052155">
    <property type="entry name" value="Biofilm_reg_signaling"/>
</dbReference>
<evidence type="ECO:0000313" key="7">
    <source>
        <dbReference type="Proteomes" id="UP000254925"/>
    </source>
</evidence>
<evidence type="ECO:0000259" key="4">
    <source>
        <dbReference type="PROSITE" id="PS50883"/>
    </source>
</evidence>
<dbReference type="CDD" id="cd01949">
    <property type="entry name" value="GGDEF"/>
    <property type="match status" value="1"/>
</dbReference>
<feature type="compositionally biased region" description="Basic residues" evidence="1">
    <location>
        <begin position="12"/>
        <end position="22"/>
    </location>
</feature>
<feature type="domain" description="PAC" evidence="3">
    <location>
        <begin position="369"/>
        <end position="424"/>
    </location>
</feature>
<feature type="region of interest" description="Disordered" evidence="1">
    <location>
        <begin position="44"/>
        <end position="63"/>
    </location>
</feature>
<feature type="domain" description="PAS" evidence="2">
    <location>
        <begin position="305"/>
        <end position="341"/>
    </location>
</feature>
<dbReference type="PROSITE" id="PS50887">
    <property type="entry name" value="GGDEF"/>
    <property type="match status" value="1"/>
</dbReference>
<protein>
    <submittedName>
        <fullName evidence="6">PAS domain S-box-containing protein/diguanylate cyclase (GGDEF)-like protein</fullName>
    </submittedName>
</protein>
<dbReference type="InterPro" id="IPR029787">
    <property type="entry name" value="Nucleotide_cyclase"/>
</dbReference>